<keyword evidence="2" id="KW-1185">Reference proteome</keyword>
<accession>A0ACA9RCY0</accession>
<evidence type="ECO:0000313" key="2">
    <source>
        <dbReference type="Proteomes" id="UP000789920"/>
    </source>
</evidence>
<feature type="non-terminal residue" evidence="1">
    <location>
        <position position="68"/>
    </location>
</feature>
<reference evidence="1" key="1">
    <citation type="submission" date="2021-06" db="EMBL/GenBank/DDBJ databases">
        <authorList>
            <person name="Kallberg Y."/>
            <person name="Tangrot J."/>
            <person name="Rosling A."/>
        </authorList>
    </citation>
    <scope>NUCLEOTIDE SEQUENCE</scope>
    <source>
        <strain evidence="1">MA461A</strain>
    </source>
</reference>
<comment type="caution">
    <text evidence="1">The sequence shown here is derived from an EMBL/GenBank/DDBJ whole genome shotgun (WGS) entry which is preliminary data.</text>
</comment>
<protein>
    <submittedName>
        <fullName evidence="1">16478_t:CDS:1</fullName>
    </submittedName>
</protein>
<evidence type="ECO:0000313" key="1">
    <source>
        <dbReference type="EMBL" id="CAG8787830.1"/>
    </source>
</evidence>
<dbReference type="Proteomes" id="UP000789920">
    <property type="component" value="Unassembled WGS sequence"/>
</dbReference>
<proteinExistence type="predicted"/>
<feature type="non-terminal residue" evidence="1">
    <location>
        <position position="1"/>
    </location>
</feature>
<sequence length="68" mass="8043">ILAEENKTDLVQRIKKFSQYDGCRENDDILENLETTKQNIVNIDSIVFSYYLEVSDIFDKNLQTLREL</sequence>
<gene>
    <name evidence="1" type="ORF">RPERSI_LOCUS18605</name>
</gene>
<organism evidence="1 2">
    <name type="scientific">Racocetra persica</name>
    <dbReference type="NCBI Taxonomy" id="160502"/>
    <lineage>
        <taxon>Eukaryota</taxon>
        <taxon>Fungi</taxon>
        <taxon>Fungi incertae sedis</taxon>
        <taxon>Mucoromycota</taxon>
        <taxon>Glomeromycotina</taxon>
        <taxon>Glomeromycetes</taxon>
        <taxon>Diversisporales</taxon>
        <taxon>Gigasporaceae</taxon>
        <taxon>Racocetra</taxon>
    </lineage>
</organism>
<name>A0ACA9RCY0_9GLOM</name>
<dbReference type="EMBL" id="CAJVQC010049596">
    <property type="protein sequence ID" value="CAG8787830.1"/>
    <property type="molecule type" value="Genomic_DNA"/>
</dbReference>